<dbReference type="GO" id="GO:0005886">
    <property type="term" value="C:plasma membrane"/>
    <property type="evidence" value="ECO:0007669"/>
    <property type="project" value="TreeGrafter"/>
</dbReference>
<name>A0A3N0VXV8_9FLAO</name>
<dbReference type="InterPro" id="IPR051599">
    <property type="entry name" value="Cell_Envelope_Assoc"/>
</dbReference>
<dbReference type="EMBL" id="RJTX01000002">
    <property type="protein sequence ID" value="ROH97653.1"/>
    <property type="molecule type" value="Genomic_DNA"/>
</dbReference>
<dbReference type="Pfam" id="PF02698">
    <property type="entry name" value="DUF218"/>
    <property type="match status" value="1"/>
</dbReference>
<keyword evidence="1" id="KW-1133">Transmembrane helix</keyword>
<dbReference type="Proteomes" id="UP000295709">
    <property type="component" value="Unassembled WGS sequence"/>
</dbReference>
<protein>
    <submittedName>
        <fullName evidence="4">DUF218 domain-containing protein</fullName>
    </submittedName>
    <submittedName>
        <fullName evidence="3">YdcF family protein</fullName>
    </submittedName>
</protein>
<evidence type="ECO:0000313" key="5">
    <source>
        <dbReference type="Proteomes" id="UP000269375"/>
    </source>
</evidence>
<reference evidence="4 6" key="2">
    <citation type="submission" date="2019-03" db="EMBL/GenBank/DDBJ databases">
        <title>Genomic Encyclopedia of Archaeal and Bacterial Type Strains, Phase II (KMG-II): from individual species to whole genera.</title>
        <authorList>
            <person name="Goeker M."/>
        </authorList>
    </citation>
    <scope>NUCLEOTIDE SEQUENCE [LARGE SCALE GENOMIC DNA]</scope>
    <source>
        <strain evidence="4 6">DSM 15235</strain>
    </source>
</reference>
<feature type="domain" description="DUF218" evidence="2">
    <location>
        <begin position="39"/>
        <end position="181"/>
    </location>
</feature>
<dbReference type="PANTHER" id="PTHR30336:SF20">
    <property type="entry name" value="DUF218 DOMAIN-CONTAINING PROTEIN"/>
    <property type="match status" value="1"/>
</dbReference>
<reference evidence="3 5" key="1">
    <citation type="submission" date="2018-11" db="EMBL/GenBank/DDBJ databases">
        <title>Proposal to divide the Flavobacteriaceae and reorganize its genera based on Amino Acid Identity values calculated from whole genome sequences.</title>
        <authorList>
            <person name="Nicholson A.C."/>
            <person name="Gulvik C.A."/>
            <person name="Whitney A.M."/>
            <person name="Humrighouse B.W."/>
            <person name="Bell M."/>
            <person name="Holmes B."/>
            <person name="Steigerwalt A."/>
            <person name="Villarma A."/>
            <person name="Sheth M."/>
            <person name="Batra D."/>
            <person name="Pryor J."/>
            <person name="Bernardet J.-F."/>
            <person name="Hugo C."/>
            <person name="Kampfer P."/>
            <person name="Newman J."/>
            <person name="Mcquiston J.R."/>
        </authorList>
    </citation>
    <scope>NUCLEOTIDE SEQUENCE [LARGE SCALE GENOMIC DNA]</scope>
    <source>
        <strain evidence="3 5">DSM 15235</strain>
    </source>
</reference>
<evidence type="ECO:0000259" key="2">
    <source>
        <dbReference type="Pfam" id="PF02698"/>
    </source>
</evidence>
<dbReference type="PANTHER" id="PTHR30336">
    <property type="entry name" value="INNER MEMBRANE PROTEIN, PROBABLE PERMEASE"/>
    <property type="match status" value="1"/>
</dbReference>
<dbReference type="InterPro" id="IPR014729">
    <property type="entry name" value="Rossmann-like_a/b/a_fold"/>
</dbReference>
<evidence type="ECO:0000313" key="4">
    <source>
        <dbReference type="EMBL" id="TDX93191.1"/>
    </source>
</evidence>
<evidence type="ECO:0000313" key="3">
    <source>
        <dbReference type="EMBL" id="ROH97653.1"/>
    </source>
</evidence>
<dbReference type="OrthoDB" id="9782395at2"/>
<feature type="transmembrane region" description="Helical" evidence="1">
    <location>
        <begin position="7"/>
        <end position="28"/>
    </location>
</feature>
<dbReference type="Gene3D" id="3.40.50.620">
    <property type="entry name" value="HUPs"/>
    <property type="match status" value="1"/>
</dbReference>
<dbReference type="Proteomes" id="UP000269375">
    <property type="component" value="Unassembled WGS sequence"/>
</dbReference>
<proteinExistence type="predicted"/>
<organism evidence="3 5">
    <name type="scientific">Chryseobacterium daecheongense</name>
    <dbReference type="NCBI Taxonomy" id="192389"/>
    <lineage>
        <taxon>Bacteria</taxon>
        <taxon>Pseudomonadati</taxon>
        <taxon>Bacteroidota</taxon>
        <taxon>Flavobacteriia</taxon>
        <taxon>Flavobacteriales</taxon>
        <taxon>Weeksellaceae</taxon>
        <taxon>Chryseobacterium group</taxon>
        <taxon>Chryseobacterium</taxon>
    </lineage>
</organism>
<dbReference type="InterPro" id="IPR003848">
    <property type="entry name" value="DUF218"/>
</dbReference>
<dbReference type="CDD" id="cd06259">
    <property type="entry name" value="YdcF-like"/>
    <property type="match status" value="1"/>
</dbReference>
<keyword evidence="6" id="KW-1185">Reference proteome</keyword>
<comment type="caution">
    <text evidence="3">The sequence shown here is derived from an EMBL/GenBank/DDBJ whole genome shotgun (WGS) entry which is preliminary data.</text>
</comment>
<evidence type="ECO:0000313" key="6">
    <source>
        <dbReference type="Proteomes" id="UP000295709"/>
    </source>
</evidence>
<sequence length="186" mass="21509">MDLMKKAVKYAGILVLIWFSIHILYTIIDGMLDKNGKADLAVVFGNKVNVDGSLSNRLKARLDQGITLYNKGRVQKLLVSGGLGKEGFWEGSEMKKYLMKNKIPGKNIIVDNYGDDTEKTVLNSIRIADSLHYNTMISVSQYYHQSRIKRLYKRNSFENIQSSSPEYFELRDFYSIFREFIAFYFD</sequence>
<keyword evidence="1" id="KW-0472">Membrane</keyword>
<accession>A0A3N0VXV8</accession>
<keyword evidence="1" id="KW-0812">Transmembrane</keyword>
<gene>
    <name evidence="4" type="ORF">BCF50_2148</name>
    <name evidence="3" type="ORF">EGI05_09730</name>
</gene>
<dbReference type="AlphaFoldDB" id="A0A3N0VXV8"/>
<evidence type="ECO:0000256" key="1">
    <source>
        <dbReference type="SAM" id="Phobius"/>
    </source>
</evidence>
<dbReference type="EMBL" id="SOQW01000002">
    <property type="protein sequence ID" value="TDX93191.1"/>
    <property type="molecule type" value="Genomic_DNA"/>
</dbReference>